<keyword evidence="1" id="KW-0677">Repeat</keyword>
<dbReference type="OrthoDB" id="9814069at2"/>
<dbReference type="AlphaFoldDB" id="A0A4R5LNC8"/>
<sequence length="160" mass="17662">MTTQHLLPARLALTAGGLVLAIALTVCMSMAAHADVLSHYEPKSLARAEKALERGKPDLALKLLHRQRAIVRDDKHLARSQSLTCRAYMQKGEYETAEPACNTAVARGNEANLWRHLNNRGALRLAQGRYSEAEADFRRAALLNPASRAARHNLQLAKSF</sequence>
<dbReference type="SUPFAM" id="SSF48452">
    <property type="entry name" value="TPR-like"/>
    <property type="match status" value="1"/>
</dbReference>
<evidence type="ECO:0000256" key="1">
    <source>
        <dbReference type="ARBA" id="ARBA00022737"/>
    </source>
</evidence>
<evidence type="ECO:0000256" key="3">
    <source>
        <dbReference type="PROSITE-ProRule" id="PRU00339"/>
    </source>
</evidence>
<dbReference type="PROSITE" id="PS50005">
    <property type="entry name" value="TPR"/>
    <property type="match status" value="1"/>
</dbReference>
<evidence type="ECO:0000313" key="5">
    <source>
        <dbReference type="Proteomes" id="UP000295554"/>
    </source>
</evidence>
<evidence type="ECO:0000256" key="2">
    <source>
        <dbReference type="ARBA" id="ARBA00022803"/>
    </source>
</evidence>
<proteinExistence type="predicted"/>
<dbReference type="Pfam" id="PF07719">
    <property type="entry name" value="TPR_2"/>
    <property type="match status" value="1"/>
</dbReference>
<name>A0A4R5LNC8_9GAMM</name>
<gene>
    <name evidence="4" type="ORF">E2F43_15755</name>
</gene>
<dbReference type="InterPro" id="IPR011990">
    <property type="entry name" value="TPR-like_helical_dom_sf"/>
</dbReference>
<dbReference type="RefSeq" id="WP_133214439.1">
    <property type="nucleotide sequence ID" value="NZ_SMSE01000004.1"/>
</dbReference>
<dbReference type="EMBL" id="SMSE01000004">
    <property type="protein sequence ID" value="TDG11824.1"/>
    <property type="molecule type" value="Genomic_DNA"/>
</dbReference>
<reference evidence="4 5" key="1">
    <citation type="submission" date="2019-03" db="EMBL/GenBank/DDBJ databases">
        <title>Seongchinamella monodicae gen. nov., sp. nov., a novel member of the Gammaproteobacteria isolated from a tidal mudflat of beach.</title>
        <authorList>
            <person name="Yang H.G."/>
            <person name="Kang J.W."/>
            <person name="Lee S.D."/>
        </authorList>
    </citation>
    <scope>NUCLEOTIDE SEQUENCE [LARGE SCALE GENOMIC DNA]</scope>
    <source>
        <strain evidence="4 5">GH4-78</strain>
    </source>
</reference>
<comment type="caution">
    <text evidence="4">The sequence shown here is derived from an EMBL/GenBank/DDBJ whole genome shotgun (WGS) entry which is preliminary data.</text>
</comment>
<keyword evidence="5" id="KW-1185">Reference proteome</keyword>
<accession>A0A4R5LNC8</accession>
<dbReference type="InterPro" id="IPR013105">
    <property type="entry name" value="TPR_2"/>
</dbReference>
<dbReference type="InterPro" id="IPR019734">
    <property type="entry name" value="TPR_rpt"/>
</dbReference>
<protein>
    <submittedName>
        <fullName evidence="4">Tetratricopeptide repeat protein</fullName>
    </submittedName>
</protein>
<organism evidence="4 5">
    <name type="scientific">Seongchinamella unica</name>
    <dbReference type="NCBI Taxonomy" id="2547392"/>
    <lineage>
        <taxon>Bacteria</taxon>
        <taxon>Pseudomonadati</taxon>
        <taxon>Pseudomonadota</taxon>
        <taxon>Gammaproteobacteria</taxon>
        <taxon>Cellvibrionales</taxon>
        <taxon>Halieaceae</taxon>
        <taxon>Seongchinamella</taxon>
    </lineage>
</organism>
<evidence type="ECO:0000313" key="4">
    <source>
        <dbReference type="EMBL" id="TDG11824.1"/>
    </source>
</evidence>
<keyword evidence="2 3" id="KW-0802">TPR repeat</keyword>
<dbReference type="Gene3D" id="1.25.40.10">
    <property type="entry name" value="Tetratricopeptide repeat domain"/>
    <property type="match status" value="1"/>
</dbReference>
<feature type="repeat" description="TPR" evidence="3">
    <location>
        <begin position="114"/>
        <end position="147"/>
    </location>
</feature>
<dbReference type="Proteomes" id="UP000295554">
    <property type="component" value="Unassembled WGS sequence"/>
</dbReference>
<dbReference type="SMART" id="SM00028">
    <property type="entry name" value="TPR"/>
    <property type="match status" value="2"/>
</dbReference>